<keyword evidence="1" id="KW-0812">Transmembrane</keyword>
<evidence type="ECO:0000313" key="2">
    <source>
        <dbReference type="EMBL" id="KAA5533559.1"/>
    </source>
</evidence>
<dbReference type="AlphaFoldDB" id="A0A5M6CKA7"/>
<accession>A0A5M6CKA7</accession>
<organism evidence="2 3">
    <name type="scientific">Taibaiella lutea</name>
    <dbReference type="NCBI Taxonomy" id="2608001"/>
    <lineage>
        <taxon>Bacteria</taxon>
        <taxon>Pseudomonadati</taxon>
        <taxon>Bacteroidota</taxon>
        <taxon>Chitinophagia</taxon>
        <taxon>Chitinophagales</taxon>
        <taxon>Chitinophagaceae</taxon>
        <taxon>Taibaiella</taxon>
    </lineage>
</organism>
<keyword evidence="1" id="KW-1133">Transmembrane helix</keyword>
<dbReference type="RefSeq" id="WP_150033306.1">
    <property type="nucleotide sequence ID" value="NZ_VWSH01000003.1"/>
</dbReference>
<name>A0A5M6CKA7_9BACT</name>
<dbReference type="EMBL" id="VWSH01000003">
    <property type="protein sequence ID" value="KAA5533559.1"/>
    <property type="molecule type" value="Genomic_DNA"/>
</dbReference>
<dbReference type="Proteomes" id="UP000323632">
    <property type="component" value="Unassembled WGS sequence"/>
</dbReference>
<evidence type="ECO:0000313" key="3">
    <source>
        <dbReference type="Proteomes" id="UP000323632"/>
    </source>
</evidence>
<keyword evidence="1" id="KW-0472">Membrane</keyword>
<evidence type="ECO:0000256" key="1">
    <source>
        <dbReference type="SAM" id="Phobius"/>
    </source>
</evidence>
<proteinExistence type="predicted"/>
<protein>
    <submittedName>
        <fullName evidence="2">Uncharacterized protein</fullName>
    </submittedName>
</protein>
<sequence>MDKEMNEIERLVKESINHPNMTDTIIGYLMLIIVFILLIYSIKIFIFLTQSPEAIGRKELLSSGKRSQQKSN</sequence>
<keyword evidence="3" id="KW-1185">Reference proteome</keyword>
<reference evidence="2 3" key="1">
    <citation type="submission" date="2019-09" db="EMBL/GenBank/DDBJ databases">
        <title>Genome sequence and assembly of Taibaiella sp.</title>
        <authorList>
            <person name="Chhetri G."/>
        </authorList>
    </citation>
    <scope>NUCLEOTIDE SEQUENCE [LARGE SCALE GENOMIC DNA]</scope>
    <source>
        <strain evidence="2 3">KVB11</strain>
    </source>
</reference>
<gene>
    <name evidence="2" type="ORF">F0919_13550</name>
</gene>
<comment type="caution">
    <text evidence="2">The sequence shown here is derived from an EMBL/GenBank/DDBJ whole genome shotgun (WGS) entry which is preliminary data.</text>
</comment>
<feature type="transmembrane region" description="Helical" evidence="1">
    <location>
        <begin position="25"/>
        <end position="48"/>
    </location>
</feature>